<dbReference type="AlphaFoldDB" id="A0A0N4ZYV4"/>
<feature type="domain" description="Chondroitin proteoglycan 4" evidence="1">
    <location>
        <begin position="2"/>
        <end position="70"/>
    </location>
</feature>
<dbReference type="WBParaSite" id="PTRK_0001396900.1">
    <property type="protein sequence ID" value="PTRK_0001396900.1"/>
    <property type="gene ID" value="PTRK_0001396900"/>
</dbReference>
<reference evidence="3" key="1">
    <citation type="submission" date="2017-02" db="UniProtKB">
        <authorList>
            <consortium name="WormBaseParasite"/>
        </authorList>
    </citation>
    <scope>IDENTIFICATION</scope>
</reference>
<name>A0A0N4ZYV4_PARTI</name>
<keyword evidence="2" id="KW-1185">Reference proteome</keyword>
<dbReference type="Proteomes" id="UP000038045">
    <property type="component" value="Unplaced"/>
</dbReference>
<dbReference type="STRING" id="131310.A0A0N4ZYV4"/>
<evidence type="ECO:0000259" key="1">
    <source>
        <dbReference type="Pfam" id="PF15481"/>
    </source>
</evidence>
<sequence length="155" mass="18310">MQNFEKSCDTLEEQAKRSKKCNLVDQKTFFTATSFYRLYCIDFEEEIEENMECLKKAAPKADLKCKEICNDIIKIKKNNKIDKEKILCQQLECSNICYFKQLSNECPDVKETLLKINLRQTEEMYSSTHKDTLLKLPKECQNLHDSRYIKSKLIS</sequence>
<organism evidence="2 3">
    <name type="scientific">Parastrongyloides trichosuri</name>
    <name type="common">Possum-specific nematode worm</name>
    <dbReference type="NCBI Taxonomy" id="131310"/>
    <lineage>
        <taxon>Eukaryota</taxon>
        <taxon>Metazoa</taxon>
        <taxon>Ecdysozoa</taxon>
        <taxon>Nematoda</taxon>
        <taxon>Chromadorea</taxon>
        <taxon>Rhabditida</taxon>
        <taxon>Tylenchina</taxon>
        <taxon>Panagrolaimomorpha</taxon>
        <taxon>Strongyloidoidea</taxon>
        <taxon>Strongyloididae</taxon>
        <taxon>Parastrongyloides</taxon>
    </lineage>
</organism>
<protein>
    <submittedName>
        <fullName evidence="3">CPG4 domain-containing protein</fullName>
    </submittedName>
</protein>
<dbReference type="Pfam" id="PF15481">
    <property type="entry name" value="CPG4"/>
    <property type="match status" value="1"/>
</dbReference>
<accession>A0A0N4ZYV4</accession>
<evidence type="ECO:0000313" key="3">
    <source>
        <dbReference type="WBParaSite" id="PTRK_0001396900.1"/>
    </source>
</evidence>
<dbReference type="InterPro" id="IPR029153">
    <property type="entry name" value="CPG4"/>
</dbReference>
<evidence type="ECO:0000313" key="2">
    <source>
        <dbReference type="Proteomes" id="UP000038045"/>
    </source>
</evidence>
<proteinExistence type="predicted"/>